<evidence type="ECO:0000256" key="1">
    <source>
        <dbReference type="ARBA" id="ARBA00004496"/>
    </source>
</evidence>
<dbReference type="InterPro" id="IPR012796">
    <property type="entry name" value="Lysidine-tRNA-synth_C"/>
</dbReference>
<keyword evidence="6 8" id="KW-0067">ATP-binding</keyword>
<keyword evidence="5 8" id="KW-0547">Nucleotide-binding</keyword>
<reference evidence="10 11" key="1">
    <citation type="submission" date="2018-09" db="EMBL/GenBank/DDBJ databases">
        <title>Genome sequencing of strain 6GH32-13.</title>
        <authorList>
            <person name="Weon H.-Y."/>
            <person name="Heo J."/>
            <person name="Kwon S.-W."/>
        </authorList>
    </citation>
    <scope>NUCLEOTIDE SEQUENCE [LARGE SCALE GENOMIC DNA]</scope>
    <source>
        <strain evidence="10 11">5GH32-13</strain>
    </source>
</reference>
<dbReference type="KEGG" id="pseg:D3H65_01895"/>
<sequence>MSLLKRFIEYVEAEHLFAAKDTLLLAVSGGVDSVVLCALCQQAGYDFVIAHCNFQLRSTESERDEQFVRELGKKYGKEVLVKRFDTTAYAAQQKVSVQVAARELRYGWFEEIVQSRQSVPPFGGNSRQSGSPISYDKETPHVEFPIHILTAHHLDDNIETVLMKFFKGTGVAGLRGILPKQGKIVRPLLFAKKDELLEFAKAHQLDWVEDSSNEQDKYARNYVRHQVVPLLQKIYPEVVDNLADNIARFREVEVLYRQSVEGQQKKLLEYKGNEIHIPVLKLKKAVPLATLVYEIAKPFGFSAAQTGEIIHLLDSESGRYVASGSHRIIRNRNWLIIAPVANEAADHVLVEETDKEVTFAGGSITLKSIEPTHPFTAPAAATMACIDARQLHYPLILRRWKAGDYFYPLGMQKKKKLARFLIDQKVSKTDKEKVWVLESNKRIVWIIGMRIDDRFKVTASTHTALMMEFIPGAGNL</sequence>
<dbReference type="Pfam" id="PF01171">
    <property type="entry name" value="ATP_bind_3"/>
    <property type="match status" value="2"/>
</dbReference>
<dbReference type="SUPFAM" id="SSF56037">
    <property type="entry name" value="PheT/TilS domain"/>
    <property type="match status" value="1"/>
</dbReference>
<dbReference type="EMBL" id="CP032157">
    <property type="protein sequence ID" value="AXY72796.1"/>
    <property type="molecule type" value="Genomic_DNA"/>
</dbReference>
<accession>A0A3B7MIC3</accession>
<evidence type="ECO:0000256" key="2">
    <source>
        <dbReference type="ARBA" id="ARBA00022490"/>
    </source>
</evidence>
<dbReference type="GO" id="GO:0006400">
    <property type="term" value="P:tRNA modification"/>
    <property type="evidence" value="ECO:0007669"/>
    <property type="project" value="UniProtKB-UniRule"/>
</dbReference>
<dbReference type="Gene3D" id="3.40.50.620">
    <property type="entry name" value="HUPs"/>
    <property type="match status" value="1"/>
</dbReference>
<feature type="binding site" evidence="8">
    <location>
        <begin position="28"/>
        <end position="33"/>
    </location>
    <ligand>
        <name>ATP</name>
        <dbReference type="ChEBI" id="CHEBI:30616"/>
    </ligand>
</feature>
<comment type="similarity">
    <text evidence="8">Belongs to the tRNA(Ile)-lysidine synthase family.</text>
</comment>
<dbReference type="InterPro" id="IPR014729">
    <property type="entry name" value="Rossmann-like_a/b/a_fold"/>
</dbReference>
<dbReference type="RefSeq" id="WP_119048634.1">
    <property type="nucleotide sequence ID" value="NZ_CP032157.1"/>
</dbReference>
<name>A0A3B7MIC3_9BACT</name>
<evidence type="ECO:0000256" key="6">
    <source>
        <dbReference type="ARBA" id="ARBA00022840"/>
    </source>
</evidence>
<dbReference type="CDD" id="cd01992">
    <property type="entry name" value="TilS_N"/>
    <property type="match status" value="1"/>
</dbReference>
<dbReference type="Pfam" id="PF11734">
    <property type="entry name" value="TilS_C"/>
    <property type="match status" value="1"/>
</dbReference>
<protein>
    <recommendedName>
        <fullName evidence="8">tRNA(Ile)-lysidine synthase</fullName>
        <ecNumber evidence="8">6.3.4.19</ecNumber>
    </recommendedName>
    <alternativeName>
        <fullName evidence="8">tRNA(Ile)-2-lysyl-cytidine synthase</fullName>
    </alternativeName>
    <alternativeName>
        <fullName evidence="8">tRNA(Ile)-lysidine synthetase</fullName>
    </alternativeName>
</protein>
<dbReference type="InterPro" id="IPR012094">
    <property type="entry name" value="tRNA_Ile_lys_synt"/>
</dbReference>
<dbReference type="PANTHER" id="PTHR43033">
    <property type="entry name" value="TRNA(ILE)-LYSIDINE SYNTHASE-RELATED"/>
    <property type="match status" value="1"/>
</dbReference>
<dbReference type="SUPFAM" id="SSF52402">
    <property type="entry name" value="Adenine nucleotide alpha hydrolases-like"/>
    <property type="match status" value="1"/>
</dbReference>
<dbReference type="SMART" id="SM00977">
    <property type="entry name" value="TilS_C"/>
    <property type="match status" value="1"/>
</dbReference>
<comment type="catalytic activity">
    <reaction evidence="7 8">
        <text>cytidine(34) in tRNA(Ile2) + L-lysine + ATP = lysidine(34) in tRNA(Ile2) + AMP + diphosphate + H(+)</text>
        <dbReference type="Rhea" id="RHEA:43744"/>
        <dbReference type="Rhea" id="RHEA-COMP:10625"/>
        <dbReference type="Rhea" id="RHEA-COMP:10670"/>
        <dbReference type="ChEBI" id="CHEBI:15378"/>
        <dbReference type="ChEBI" id="CHEBI:30616"/>
        <dbReference type="ChEBI" id="CHEBI:32551"/>
        <dbReference type="ChEBI" id="CHEBI:33019"/>
        <dbReference type="ChEBI" id="CHEBI:82748"/>
        <dbReference type="ChEBI" id="CHEBI:83665"/>
        <dbReference type="ChEBI" id="CHEBI:456215"/>
        <dbReference type="EC" id="6.3.4.19"/>
    </reaction>
</comment>
<dbReference type="NCBIfam" id="TIGR02432">
    <property type="entry name" value="lysidine_TilS_N"/>
    <property type="match status" value="1"/>
</dbReference>
<evidence type="ECO:0000256" key="4">
    <source>
        <dbReference type="ARBA" id="ARBA00022694"/>
    </source>
</evidence>
<dbReference type="Proteomes" id="UP000263900">
    <property type="component" value="Chromosome"/>
</dbReference>
<dbReference type="PANTHER" id="PTHR43033:SF1">
    <property type="entry name" value="TRNA(ILE)-LYSIDINE SYNTHASE-RELATED"/>
    <property type="match status" value="1"/>
</dbReference>
<comment type="domain">
    <text evidence="8">The N-terminal region contains the highly conserved SGGXDS motif, predicted to be a P-loop motif involved in ATP binding.</text>
</comment>
<keyword evidence="3 8" id="KW-0436">Ligase</keyword>
<evidence type="ECO:0000313" key="11">
    <source>
        <dbReference type="Proteomes" id="UP000263900"/>
    </source>
</evidence>
<dbReference type="GO" id="GO:0005737">
    <property type="term" value="C:cytoplasm"/>
    <property type="evidence" value="ECO:0007669"/>
    <property type="project" value="UniProtKB-SubCell"/>
</dbReference>
<dbReference type="AlphaFoldDB" id="A0A3B7MIC3"/>
<evidence type="ECO:0000259" key="9">
    <source>
        <dbReference type="SMART" id="SM00977"/>
    </source>
</evidence>
<evidence type="ECO:0000313" key="10">
    <source>
        <dbReference type="EMBL" id="AXY72796.1"/>
    </source>
</evidence>
<evidence type="ECO:0000256" key="5">
    <source>
        <dbReference type="ARBA" id="ARBA00022741"/>
    </source>
</evidence>
<comment type="function">
    <text evidence="8">Ligates lysine onto the cytidine present at position 34 of the AUA codon-specific tRNA(Ile) that contains the anticodon CAU, in an ATP-dependent manner. Cytidine is converted to lysidine, thus changing the amino acid specificity of the tRNA from methionine to isoleucine.</text>
</comment>
<gene>
    <name evidence="8 10" type="primary">tilS</name>
    <name evidence="10" type="ORF">D3H65_01895</name>
</gene>
<evidence type="ECO:0000256" key="7">
    <source>
        <dbReference type="ARBA" id="ARBA00048539"/>
    </source>
</evidence>
<dbReference type="EC" id="6.3.4.19" evidence="8"/>
<organism evidence="10 11">
    <name type="scientific">Paraflavitalea soli</name>
    <dbReference type="NCBI Taxonomy" id="2315862"/>
    <lineage>
        <taxon>Bacteria</taxon>
        <taxon>Pseudomonadati</taxon>
        <taxon>Bacteroidota</taxon>
        <taxon>Chitinophagia</taxon>
        <taxon>Chitinophagales</taxon>
        <taxon>Chitinophagaceae</taxon>
        <taxon>Paraflavitalea</taxon>
    </lineage>
</organism>
<comment type="subcellular location">
    <subcellularLocation>
        <location evidence="1 8">Cytoplasm</location>
    </subcellularLocation>
</comment>
<dbReference type="GO" id="GO:0032267">
    <property type="term" value="F:tRNA(Ile)-lysidine synthase activity"/>
    <property type="evidence" value="ECO:0007669"/>
    <property type="project" value="UniProtKB-EC"/>
</dbReference>
<keyword evidence="2 8" id="KW-0963">Cytoplasm</keyword>
<proteinExistence type="inferred from homology"/>
<dbReference type="HAMAP" id="MF_01161">
    <property type="entry name" value="tRNA_Ile_lys_synt"/>
    <property type="match status" value="1"/>
</dbReference>
<dbReference type="GO" id="GO:0005524">
    <property type="term" value="F:ATP binding"/>
    <property type="evidence" value="ECO:0007669"/>
    <property type="project" value="UniProtKB-UniRule"/>
</dbReference>
<evidence type="ECO:0000256" key="3">
    <source>
        <dbReference type="ARBA" id="ARBA00022598"/>
    </source>
</evidence>
<feature type="domain" description="Lysidine-tRNA(Ile) synthetase C-terminal" evidence="9">
    <location>
        <begin position="395"/>
        <end position="467"/>
    </location>
</feature>
<dbReference type="InterPro" id="IPR011063">
    <property type="entry name" value="TilS/TtcA_N"/>
</dbReference>
<dbReference type="NCBIfam" id="TIGR02433">
    <property type="entry name" value="lysidine_TilS_C"/>
    <property type="match status" value="1"/>
</dbReference>
<evidence type="ECO:0000256" key="8">
    <source>
        <dbReference type="HAMAP-Rule" id="MF_01161"/>
    </source>
</evidence>
<dbReference type="OrthoDB" id="9807403at2"/>
<keyword evidence="11" id="KW-1185">Reference proteome</keyword>
<keyword evidence="4 8" id="KW-0819">tRNA processing</keyword>
<dbReference type="InterPro" id="IPR012795">
    <property type="entry name" value="tRNA_Ile_lys_synt_N"/>
</dbReference>